<feature type="region of interest" description="Disordered" evidence="1">
    <location>
        <begin position="210"/>
        <end position="229"/>
    </location>
</feature>
<protein>
    <recommendedName>
        <fullName evidence="2">MurNAc-LAA domain-containing protein</fullName>
    </recommendedName>
</protein>
<feature type="domain" description="MurNAc-LAA" evidence="2">
    <location>
        <begin position="71"/>
        <end position="192"/>
    </location>
</feature>
<evidence type="ECO:0000259" key="2">
    <source>
        <dbReference type="SMART" id="SM00646"/>
    </source>
</evidence>
<comment type="caution">
    <text evidence="3">The sequence shown here is derived from an EMBL/GenBank/DDBJ whole genome shotgun (WGS) entry which is preliminary data.</text>
</comment>
<evidence type="ECO:0000256" key="1">
    <source>
        <dbReference type="SAM" id="MobiDB-lite"/>
    </source>
</evidence>
<dbReference type="CDD" id="cd02696">
    <property type="entry name" value="MurNAc-LAA"/>
    <property type="match status" value="1"/>
</dbReference>
<proteinExistence type="predicted"/>
<dbReference type="EMBL" id="JAUSWB010000001">
    <property type="protein sequence ID" value="MDQ0427662.1"/>
    <property type="molecule type" value="Genomic_DNA"/>
</dbReference>
<gene>
    <name evidence="3" type="ORF">QOZ98_000487</name>
</gene>
<feature type="compositionally biased region" description="Low complexity" evidence="1">
    <location>
        <begin position="210"/>
        <end position="219"/>
    </location>
</feature>
<evidence type="ECO:0000313" key="4">
    <source>
        <dbReference type="Proteomes" id="UP001241988"/>
    </source>
</evidence>
<dbReference type="InterPro" id="IPR002508">
    <property type="entry name" value="MurNAc-LAA_cat"/>
</dbReference>
<organism evidence="3 4">
    <name type="scientific">Planomicrobium stackebrandtii</name>
    <dbReference type="NCBI Taxonomy" id="253160"/>
    <lineage>
        <taxon>Bacteria</taxon>
        <taxon>Bacillati</taxon>
        <taxon>Bacillota</taxon>
        <taxon>Bacilli</taxon>
        <taxon>Bacillales</taxon>
        <taxon>Caryophanaceae</taxon>
        <taxon>Planomicrobium</taxon>
    </lineage>
</organism>
<reference evidence="3 4" key="1">
    <citation type="submission" date="2023-07" db="EMBL/GenBank/DDBJ databases">
        <title>Genomic Encyclopedia of Type Strains, Phase IV (KMG-IV): sequencing the most valuable type-strain genomes for metagenomic binning, comparative biology and taxonomic classification.</title>
        <authorList>
            <person name="Goeker M."/>
        </authorList>
    </citation>
    <scope>NUCLEOTIDE SEQUENCE [LARGE SCALE GENOMIC DNA]</scope>
    <source>
        <strain evidence="3 4">DSM 16419</strain>
    </source>
</reference>
<sequence>MAKLLNDKGHGFNTYPPSKGIAAAGGVSGMAEHSFNAAVGDEVERLLKGKLTTYGAQPSNRADVSLATRIANYNAQYQSDHTSIGMSHHGNAGASSVRGFGVFYWHTSANGKKLAQMVLAEYKKEFPGYPIWGTGLFPCVPGTWTDFYLVRETAAPFVLIEWEFFTNHAARKLMLTVDYRKRCGRVAAKAACNWYGIKFEESQPVVAPKPVVKPAAPKPVTKPKEEPKVDKPIPAWKVEYNRQSVLAKKLGFTDGTRPTENTSREESGVIAARVFEAVLKELKE</sequence>
<dbReference type="Proteomes" id="UP001241988">
    <property type="component" value="Unassembled WGS sequence"/>
</dbReference>
<dbReference type="RefSeq" id="WP_308785933.1">
    <property type="nucleotide sequence ID" value="NZ_JAUSWB010000001.1"/>
</dbReference>
<keyword evidence="4" id="KW-1185">Reference proteome</keyword>
<accession>A0ABU0GQP1</accession>
<dbReference type="SUPFAM" id="SSF53187">
    <property type="entry name" value="Zn-dependent exopeptidases"/>
    <property type="match status" value="1"/>
</dbReference>
<name>A0ABU0GQP1_9BACL</name>
<evidence type="ECO:0000313" key="3">
    <source>
        <dbReference type="EMBL" id="MDQ0427662.1"/>
    </source>
</evidence>
<dbReference type="Pfam" id="PF01520">
    <property type="entry name" value="Amidase_3"/>
    <property type="match status" value="1"/>
</dbReference>
<dbReference type="Gene3D" id="3.40.630.40">
    <property type="entry name" value="Zn-dependent exopeptidases"/>
    <property type="match status" value="1"/>
</dbReference>
<dbReference type="SMART" id="SM00646">
    <property type="entry name" value="Ami_3"/>
    <property type="match status" value="1"/>
</dbReference>